<sequence>MHLVSSTPIHILYSQCRFLLDQSSTQFHVVERLDFYLRGYLYVYFLNQFSIINCSFAGVPVFLAAI</sequence>
<comment type="caution">
    <text evidence="2">The sequence shown here is derived from an EMBL/GenBank/DDBJ whole genome shotgun (WGS) entry which is preliminary data.</text>
</comment>
<evidence type="ECO:0000313" key="2">
    <source>
        <dbReference type="EMBL" id="KAK7309157.1"/>
    </source>
</evidence>
<keyword evidence="3" id="KW-1185">Reference proteome</keyword>
<dbReference type="AlphaFoldDB" id="A0AAN9K3Y4"/>
<protein>
    <submittedName>
        <fullName evidence="2">Uncharacterized protein</fullName>
    </submittedName>
</protein>
<keyword evidence="1" id="KW-0812">Transmembrane</keyword>
<evidence type="ECO:0000256" key="1">
    <source>
        <dbReference type="SAM" id="Phobius"/>
    </source>
</evidence>
<accession>A0AAN9K3Y4</accession>
<feature type="transmembrane region" description="Helical" evidence="1">
    <location>
        <begin position="41"/>
        <end position="65"/>
    </location>
</feature>
<keyword evidence="1" id="KW-0472">Membrane</keyword>
<dbReference type="EMBL" id="JAYKXN010000002">
    <property type="protein sequence ID" value="KAK7309157.1"/>
    <property type="molecule type" value="Genomic_DNA"/>
</dbReference>
<keyword evidence="1" id="KW-1133">Transmembrane helix</keyword>
<proteinExistence type="predicted"/>
<evidence type="ECO:0000313" key="3">
    <source>
        <dbReference type="Proteomes" id="UP001359559"/>
    </source>
</evidence>
<reference evidence="2 3" key="1">
    <citation type="submission" date="2024-01" db="EMBL/GenBank/DDBJ databases">
        <title>The genomes of 5 underutilized Papilionoideae crops provide insights into root nodulation and disease resistance.</title>
        <authorList>
            <person name="Yuan L."/>
        </authorList>
    </citation>
    <scope>NUCLEOTIDE SEQUENCE [LARGE SCALE GENOMIC DNA]</scope>
    <source>
        <strain evidence="2">LY-2023</strain>
        <tissue evidence="2">Leaf</tissue>
    </source>
</reference>
<gene>
    <name evidence="2" type="ORF">RJT34_05672</name>
</gene>
<dbReference type="Proteomes" id="UP001359559">
    <property type="component" value="Unassembled WGS sequence"/>
</dbReference>
<organism evidence="2 3">
    <name type="scientific">Clitoria ternatea</name>
    <name type="common">Butterfly pea</name>
    <dbReference type="NCBI Taxonomy" id="43366"/>
    <lineage>
        <taxon>Eukaryota</taxon>
        <taxon>Viridiplantae</taxon>
        <taxon>Streptophyta</taxon>
        <taxon>Embryophyta</taxon>
        <taxon>Tracheophyta</taxon>
        <taxon>Spermatophyta</taxon>
        <taxon>Magnoliopsida</taxon>
        <taxon>eudicotyledons</taxon>
        <taxon>Gunneridae</taxon>
        <taxon>Pentapetalae</taxon>
        <taxon>rosids</taxon>
        <taxon>fabids</taxon>
        <taxon>Fabales</taxon>
        <taxon>Fabaceae</taxon>
        <taxon>Papilionoideae</taxon>
        <taxon>50 kb inversion clade</taxon>
        <taxon>NPAAA clade</taxon>
        <taxon>indigoferoid/millettioid clade</taxon>
        <taxon>Phaseoleae</taxon>
        <taxon>Clitoria</taxon>
    </lineage>
</organism>
<name>A0AAN9K3Y4_CLITE</name>